<dbReference type="OrthoDB" id="5954114at2759"/>
<keyword evidence="1" id="KW-0732">Signal</keyword>
<name>A0A6P8I7W4_ACTTE</name>
<keyword evidence="2" id="KW-1185">Reference proteome</keyword>
<dbReference type="AlphaFoldDB" id="A0A6P8I7W4"/>
<reference evidence="3" key="1">
    <citation type="submission" date="2025-08" db="UniProtKB">
        <authorList>
            <consortium name="RefSeq"/>
        </authorList>
    </citation>
    <scope>IDENTIFICATION</scope>
</reference>
<feature type="signal peptide" evidence="1">
    <location>
        <begin position="1"/>
        <end position="21"/>
    </location>
</feature>
<feature type="chain" id="PRO_5028170667" evidence="1">
    <location>
        <begin position="22"/>
        <end position="184"/>
    </location>
</feature>
<organism evidence="2 3">
    <name type="scientific">Actinia tenebrosa</name>
    <name type="common">Australian red waratah sea anemone</name>
    <dbReference type="NCBI Taxonomy" id="6105"/>
    <lineage>
        <taxon>Eukaryota</taxon>
        <taxon>Metazoa</taxon>
        <taxon>Cnidaria</taxon>
        <taxon>Anthozoa</taxon>
        <taxon>Hexacorallia</taxon>
        <taxon>Actiniaria</taxon>
        <taxon>Actiniidae</taxon>
        <taxon>Actinia</taxon>
    </lineage>
</organism>
<gene>
    <name evidence="3" type="primary">LOC116296830</name>
</gene>
<dbReference type="KEGG" id="aten:116296830"/>
<dbReference type="InParanoid" id="A0A6P8I7W4"/>
<dbReference type="GeneID" id="116296830"/>
<accession>A0A6P8I7W4</accession>
<evidence type="ECO:0000256" key="1">
    <source>
        <dbReference type="SAM" id="SignalP"/>
    </source>
</evidence>
<dbReference type="Proteomes" id="UP000515163">
    <property type="component" value="Unplaced"/>
</dbReference>
<sequence length="184" mass="21163">MNTSWIYLLGVLLFFVPSLNANNAAGGRVGDWTKMSLMPVCFEGRNNRYGHFVNMGESKLVAAIKLVYKSGKIRCVSNVAYDSRWGCHHYSSFVNYPLNVVITDQEDNVIYPASKYFKTSNLWYYLPGTDDLLSDELVFVNYGTPFYLEQYRQLRVWYGEDLKNSAEGDNQGRVCVDVYAKFYD</sequence>
<protein>
    <submittedName>
        <fullName evidence="3">Uncharacterized protein LOC116296830</fullName>
    </submittedName>
</protein>
<evidence type="ECO:0000313" key="2">
    <source>
        <dbReference type="Proteomes" id="UP000515163"/>
    </source>
</evidence>
<proteinExistence type="predicted"/>
<evidence type="ECO:0000313" key="3">
    <source>
        <dbReference type="RefSeq" id="XP_031560790.1"/>
    </source>
</evidence>
<dbReference type="RefSeq" id="XP_031560790.1">
    <property type="nucleotide sequence ID" value="XM_031704930.1"/>
</dbReference>